<proteinExistence type="predicted"/>
<dbReference type="EMBL" id="PQXF01000008">
    <property type="protein sequence ID" value="PXF61066.1"/>
    <property type="molecule type" value="Genomic_DNA"/>
</dbReference>
<sequence length="91" mass="9861">MMINVKAFARFREVFGKELILGLDGKTTVMDLLSSLCVTHDAHDIIFDESGGIKKYVNILVNGRHIQSLSGTRTELADGDEVAIFPPVAGG</sequence>
<organism evidence="1 2">
    <name type="scientific">Candidatus Methanogaster sp</name>
    <dbReference type="NCBI Taxonomy" id="3386292"/>
    <lineage>
        <taxon>Archaea</taxon>
        <taxon>Methanobacteriati</taxon>
        <taxon>Methanobacteriota</taxon>
        <taxon>Stenosarchaea group</taxon>
        <taxon>Methanomicrobia</taxon>
        <taxon>Methanosarcinales</taxon>
        <taxon>ANME-2 cluster</taxon>
        <taxon>Candidatus Methanogasteraceae</taxon>
        <taxon>Candidatus Methanogaster</taxon>
    </lineage>
</organism>
<protein>
    <submittedName>
        <fullName evidence="1">Molybdopterin synthase sulfur carrier subunit</fullName>
    </submittedName>
</protein>
<reference evidence="1" key="1">
    <citation type="submission" date="2018-01" db="EMBL/GenBank/DDBJ databases">
        <authorList>
            <person name="Krukenberg V."/>
        </authorList>
    </citation>
    <scope>NUCLEOTIDE SEQUENCE</scope>
    <source>
        <strain evidence="1">E20ANME2</strain>
    </source>
</reference>
<accession>A0AC61L388</accession>
<evidence type="ECO:0000313" key="2">
    <source>
        <dbReference type="Proteomes" id="UP000248329"/>
    </source>
</evidence>
<evidence type="ECO:0000313" key="1">
    <source>
        <dbReference type="EMBL" id="PXF61066.1"/>
    </source>
</evidence>
<dbReference type="Proteomes" id="UP000248329">
    <property type="component" value="Unassembled WGS sequence"/>
</dbReference>
<gene>
    <name evidence="1" type="ORF">C4B59_05765</name>
</gene>
<comment type="caution">
    <text evidence="1">The sequence shown here is derived from an EMBL/GenBank/DDBJ whole genome shotgun (WGS) entry which is preliminary data.</text>
</comment>
<name>A0AC61L388_9EURY</name>